<dbReference type="GO" id="GO:0009246">
    <property type="term" value="P:enterobacterial common antigen biosynthetic process"/>
    <property type="evidence" value="ECO:0007669"/>
    <property type="project" value="TreeGrafter"/>
</dbReference>
<dbReference type="PANTHER" id="PTHR40074">
    <property type="entry name" value="O-ACETYLTRANSFERASE WECH"/>
    <property type="match status" value="1"/>
</dbReference>
<comment type="subcellular location">
    <subcellularLocation>
        <location evidence="1">Cell membrane</location>
        <topology evidence="1">Multi-pass membrane protein</topology>
    </subcellularLocation>
</comment>
<evidence type="ECO:0000256" key="2">
    <source>
        <dbReference type="ARBA" id="ARBA00007400"/>
    </source>
</evidence>
<keyword evidence="6 7" id="KW-0472">Membrane</keyword>
<reference evidence="9" key="2">
    <citation type="submission" date="2021-04" db="EMBL/GenBank/DDBJ databases">
        <authorList>
            <person name="Gilroy R."/>
        </authorList>
    </citation>
    <scope>NUCLEOTIDE SEQUENCE</scope>
    <source>
        <strain evidence="9">ChiBcec1-1093</strain>
    </source>
</reference>
<accession>A0A9D2GHS6</accession>
<feature type="domain" description="Acyltransferase 3" evidence="8">
    <location>
        <begin position="15"/>
        <end position="318"/>
    </location>
</feature>
<comment type="similarity">
    <text evidence="2">Belongs to the acyltransferase 3 family.</text>
</comment>
<evidence type="ECO:0000256" key="6">
    <source>
        <dbReference type="ARBA" id="ARBA00023136"/>
    </source>
</evidence>
<dbReference type="PANTHER" id="PTHR40074:SF2">
    <property type="entry name" value="O-ACETYLTRANSFERASE WECH"/>
    <property type="match status" value="1"/>
</dbReference>
<feature type="transmembrane region" description="Helical" evidence="7">
    <location>
        <begin position="303"/>
        <end position="322"/>
    </location>
</feature>
<reference evidence="9" key="1">
    <citation type="journal article" date="2021" name="PeerJ">
        <title>Extensive microbial diversity within the chicken gut microbiome revealed by metagenomics and culture.</title>
        <authorList>
            <person name="Gilroy R."/>
            <person name="Ravi A."/>
            <person name="Getino M."/>
            <person name="Pursley I."/>
            <person name="Horton D.L."/>
            <person name="Alikhan N.F."/>
            <person name="Baker D."/>
            <person name="Gharbi K."/>
            <person name="Hall N."/>
            <person name="Watson M."/>
            <person name="Adriaenssens E.M."/>
            <person name="Foster-Nyarko E."/>
            <person name="Jarju S."/>
            <person name="Secka A."/>
            <person name="Antonio M."/>
            <person name="Oren A."/>
            <person name="Chaudhuri R.R."/>
            <person name="La Ragione R."/>
            <person name="Hildebrand F."/>
            <person name="Pallen M.J."/>
        </authorList>
    </citation>
    <scope>NUCLEOTIDE SEQUENCE</scope>
    <source>
        <strain evidence="9">ChiBcec1-1093</strain>
    </source>
</reference>
<dbReference type="InterPro" id="IPR002656">
    <property type="entry name" value="Acyl_transf_3_dom"/>
</dbReference>
<evidence type="ECO:0000256" key="4">
    <source>
        <dbReference type="ARBA" id="ARBA00022692"/>
    </source>
</evidence>
<feature type="transmembrane region" description="Helical" evidence="7">
    <location>
        <begin position="217"/>
        <end position="236"/>
    </location>
</feature>
<organism evidence="9 10">
    <name type="scientific">Candidatus Lachnoclostridium stercorigallinarum</name>
    <dbReference type="NCBI Taxonomy" id="2838634"/>
    <lineage>
        <taxon>Bacteria</taxon>
        <taxon>Bacillati</taxon>
        <taxon>Bacillota</taxon>
        <taxon>Clostridia</taxon>
        <taxon>Lachnospirales</taxon>
        <taxon>Lachnospiraceae</taxon>
    </lineage>
</organism>
<name>A0A9D2GHS6_9FIRM</name>
<evidence type="ECO:0000256" key="7">
    <source>
        <dbReference type="SAM" id="Phobius"/>
    </source>
</evidence>
<sequence length="342" mass="38727">MEEKQFRNKIRWFTFLFSILVVWVHAFNAELFLGKGPQAAGLKRVQNWIGIGLGQFAVPGFFMISAYLFYRGFAWEKLGRKWKSRFRSLVIPYLLWNGIYYLGYVTASRVDGLTDIVGKGKIPLNWETALDAVLHYRYNAVFWYLCQLIWLIMLTPLIYSFLKRKWTALIWLLAVSACVWVQADLPVINEDSVLYYSAAGAAALHFSEKAEGAGSPAAFLTGAAMTAAGLICYVLFRGGGRVGLLVFCRLLVPLGVWQMVDKRILPEVRPWMKDTFFLYAAHFAFVRLVNKTGAVLLPGNRTAAAALYFFMPGLSLVFSRGVGELMRRWMPPVWRALTGGRS</sequence>
<feature type="transmembrane region" description="Helical" evidence="7">
    <location>
        <begin position="169"/>
        <end position="187"/>
    </location>
</feature>
<gene>
    <name evidence="9" type="ORF">IAA17_09055</name>
</gene>
<proteinExistence type="inferred from homology"/>
<keyword evidence="9" id="KW-0012">Acyltransferase</keyword>
<keyword evidence="5 7" id="KW-1133">Transmembrane helix</keyword>
<feature type="transmembrane region" description="Helical" evidence="7">
    <location>
        <begin position="48"/>
        <end position="70"/>
    </location>
</feature>
<keyword evidence="4 7" id="KW-0812">Transmembrane</keyword>
<feature type="transmembrane region" description="Helical" evidence="7">
    <location>
        <begin position="90"/>
        <end position="107"/>
    </location>
</feature>
<evidence type="ECO:0000256" key="3">
    <source>
        <dbReference type="ARBA" id="ARBA00022475"/>
    </source>
</evidence>
<keyword evidence="3" id="KW-1003">Cell membrane</keyword>
<dbReference type="Pfam" id="PF01757">
    <property type="entry name" value="Acyl_transf_3"/>
    <property type="match status" value="1"/>
</dbReference>
<dbReference type="AlphaFoldDB" id="A0A9D2GHS6"/>
<feature type="transmembrane region" description="Helical" evidence="7">
    <location>
        <begin position="242"/>
        <end position="260"/>
    </location>
</feature>
<keyword evidence="9" id="KW-0808">Transferase</keyword>
<evidence type="ECO:0000313" key="9">
    <source>
        <dbReference type="EMBL" id="HIZ79919.1"/>
    </source>
</evidence>
<evidence type="ECO:0000256" key="1">
    <source>
        <dbReference type="ARBA" id="ARBA00004651"/>
    </source>
</evidence>
<evidence type="ECO:0000256" key="5">
    <source>
        <dbReference type="ARBA" id="ARBA00022989"/>
    </source>
</evidence>
<evidence type="ECO:0000259" key="8">
    <source>
        <dbReference type="Pfam" id="PF01757"/>
    </source>
</evidence>
<dbReference type="EMBL" id="DXBC01000143">
    <property type="protein sequence ID" value="HIZ79919.1"/>
    <property type="molecule type" value="Genomic_DNA"/>
</dbReference>
<feature type="transmembrane region" description="Helical" evidence="7">
    <location>
        <begin position="12"/>
        <end position="28"/>
    </location>
</feature>
<comment type="caution">
    <text evidence="9">The sequence shown here is derived from an EMBL/GenBank/DDBJ whole genome shotgun (WGS) entry which is preliminary data.</text>
</comment>
<dbReference type="GO" id="GO:0016413">
    <property type="term" value="F:O-acetyltransferase activity"/>
    <property type="evidence" value="ECO:0007669"/>
    <property type="project" value="TreeGrafter"/>
</dbReference>
<feature type="transmembrane region" description="Helical" evidence="7">
    <location>
        <begin position="276"/>
        <end position="297"/>
    </location>
</feature>
<evidence type="ECO:0000313" key="10">
    <source>
        <dbReference type="Proteomes" id="UP000824101"/>
    </source>
</evidence>
<dbReference type="Proteomes" id="UP000824101">
    <property type="component" value="Unassembled WGS sequence"/>
</dbReference>
<protein>
    <submittedName>
        <fullName evidence="9">Acyltransferase</fullName>
    </submittedName>
</protein>
<dbReference type="GO" id="GO:0005886">
    <property type="term" value="C:plasma membrane"/>
    <property type="evidence" value="ECO:0007669"/>
    <property type="project" value="UniProtKB-SubCell"/>
</dbReference>
<feature type="transmembrane region" description="Helical" evidence="7">
    <location>
        <begin position="141"/>
        <end position="162"/>
    </location>
</feature>